<name>A1WQC2_VEREI</name>
<organism evidence="1 2">
    <name type="scientific">Verminephrobacter eiseniae (strain EF01-2)</name>
    <dbReference type="NCBI Taxonomy" id="391735"/>
    <lineage>
        <taxon>Bacteria</taxon>
        <taxon>Pseudomonadati</taxon>
        <taxon>Pseudomonadota</taxon>
        <taxon>Betaproteobacteria</taxon>
        <taxon>Burkholderiales</taxon>
        <taxon>Comamonadaceae</taxon>
        <taxon>Verminephrobacter</taxon>
    </lineage>
</organism>
<keyword evidence="2" id="KW-1185">Reference proteome</keyword>
<evidence type="ECO:0000313" key="1">
    <source>
        <dbReference type="EMBL" id="ABM59829.1"/>
    </source>
</evidence>
<dbReference type="eggNOG" id="ENOG5032ZR6">
    <property type="taxonomic scope" value="Bacteria"/>
</dbReference>
<dbReference type="HOGENOM" id="CLU_2014285_0_0_4"/>
<dbReference type="KEGG" id="vei:Veis_4124"/>
<dbReference type="OrthoDB" id="1493229at2"/>
<proteinExistence type="predicted"/>
<accession>A1WQC2</accession>
<sequence length="123" mass="13962">MKVRHALETLQYPGTTLPGKIFSDRGISFTAPGFYDEPDFLEQERQDSRFLEIYARYVEARCYDDAYLADAATKIDIAARALEASIQADGRLGACVDASGMLGRPWYLELRCQNHIDRHLSKK</sequence>
<dbReference type="EMBL" id="CP000542">
    <property type="protein sequence ID" value="ABM59829.1"/>
    <property type="molecule type" value="Genomic_DNA"/>
</dbReference>
<dbReference type="GeneID" id="76463750"/>
<reference evidence="2" key="1">
    <citation type="submission" date="2006-12" db="EMBL/GenBank/DDBJ databases">
        <title>Complete sequence of chromosome 1 of Verminephrobacter eiseniae EF01-2.</title>
        <authorList>
            <person name="Copeland A."/>
            <person name="Lucas S."/>
            <person name="Lapidus A."/>
            <person name="Barry K."/>
            <person name="Detter J.C."/>
            <person name="Glavina del Rio T."/>
            <person name="Dalin E."/>
            <person name="Tice H."/>
            <person name="Pitluck S."/>
            <person name="Chertkov O."/>
            <person name="Brettin T."/>
            <person name="Bruce D."/>
            <person name="Han C."/>
            <person name="Tapia R."/>
            <person name="Gilna P."/>
            <person name="Schmutz J."/>
            <person name="Larimer F."/>
            <person name="Land M."/>
            <person name="Hauser L."/>
            <person name="Kyrpides N."/>
            <person name="Kim E."/>
            <person name="Stahl D."/>
            <person name="Richardson P."/>
        </authorList>
    </citation>
    <scope>NUCLEOTIDE SEQUENCE [LARGE SCALE GENOMIC DNA]</scope>
    <source>
        <strain evidence="2">EF01-2</strain>
    </source>
</reference>
<dbReference type="RefSeq" id="WP_011811816.1">
    <property type="nucleotide sequence ID" value="NC_008786.1"/>
</dbReference>
<dbReference type="STRING" id="391735.Veis_4124"/>
<dbReference type="AlphaFoldDB" id="A1WQC2"/>
<evidence type="ECO:0000313" key="2">
    <source>
        <dbReference type="Proteomes" id="UP000000374"/>
    </source>
</evidence>
<dbReference type="Proteomes" id="UP000000374">
    <property type="component" value="Chromosome"/>
</dbReference>
<gene>
    <name evidence="1" type="ordered locus">Veis_4124</name>
</gene>
<protein>
    <submittedName>
        <fullName evidence="1">Uncharacterized protein</fullName>
    </submittedName>
</protein>